<dbReference type="RefSeq" id="WP_190177219.1">
    <property type="nucleotide sequence ID" value="NZ_BMVF01000004.1"/>
</dbReference>
<dbReference type="PRINTS" id="PR00411">
    <property type="entry name" value="PNDRDTASEI"/>
</dbReference>
<accession>A0A918Y0U6</accession>
<dbReference type="PRINTS" id="PR00368">
    <property type="entry name" value="FADPNR"/>
</dbReference>
<organism evidence="3 4">
    <name type="scientific">Streptomyces naganishii JCM 4654</name>
    <dbReference type="NCBI Taxonomy" id="1306179"/>
    <lineage>
        <taxon>Bacteria</taxon>
        <taxon>Bacillati</taxon>
        <taxon>Actinomycetota</taxon>
        <taxon>Actinomycetes</taxon>
        <taxon>Kitasatosporales</taxon>
        <taxon>Streptomycetaceae</taxon>
        <taxon>Streptomyces</taxon>
    </lineage>
</organism>
<feature type="domain" description="FAD/NAD(P)-binding" evidence="2">
    <location>
        <begin position="8"/>
        <end position="354"/>
    </location>
</feature>
<dbReference type="PANTHER" id="PTHR43539:SF91">
    <property type="entry name" value="FAD-DEPENDENT URATE HYDROXYLASE"/>
    <property type="match status" value="1"/>
</dbReference>
<comment type="caution">
    <text evidence="3">The sequence shown here is derived from an EMBL/GenBank/DDBJ whole genome shotgun (WGS) entry which is preliminary data.</text>
</comment>
<keyword evidence="1" id="KW-0560">Oxidoreductase</keyword>
<sequence length="387" mass="42179">MNHTTSTDMLVVGAGPFGLSAAALAREQGVDVVTVGRPMGFWRERMPDGMLLRSGPGWHLDASEEHTLRAYLHDRRLTPDGFEPIPVGVFLDYADWFRAAKGIEVREELVTAIARRDGAFEAELSGGGRVRSDVVVAAPGVGYFASLPGWAREVPPGRMAHSSDLVSFDALSGRRVLIVGGRQSAYEWAALMSEHGAERVDIVHRHPAPRFAAVSWDFFDDYVESTLRVEGWWRRLTAAERAAVVARCREAGRATLEPWLPPRLDSSVVRVRPRCEVVGVAVGGDAGAEGRLEIGLSNGETLEEDRIVFATGYAPDLSRVPYLAGLRDRIATRNGFPVLDESFGTTVPGLFLTGFAATQDFGPFFGFVKAAPASSTLLMRGLASRWR</sequence>
<reference evidence="3" key="2">
    <citation type="submission" date="2020-09" db="EMBL/GenBank/DDBJ databases">
        <authorList>
            <person name="Sun Q."/>
            <person name="Ohkuma M."/>
        </authorList>
    </citation>
    <scope>NUCLEOTIDE SEQUENCE</scope>
    <source>
        <strain evidence="3">JCM 4654</strain>
    </source>
</reference>
<evidence type="ECO:0000313" key="3">
    <source>
        <dbReference type="EMBL" id="GHD87199.1"/>
    </source>
</evidence>
<protein>
    <recommendedName>
        <fullName evidence="2">FAD/NAD(P)-binding domain-containing protein</fullName>
    </recommendedName>
</protein>
<dbReference type="InterPro" id="IPR023753">
    <property type="entry name" value="FAD/NAD-binding_dom"/>
</dbReference>
<name>A0A918Y0U6_9ACTN</name>
<dbReference type="GO" id="GO:0050660">
    <property type="term" value="F:flavin adenine dinucleotide binding"/>
    <property type="evidence" value="ECO:0007669"/>
    <property type="project" value="TreeGrafter"/>
</dbReference>
<dbReference type="SUPFAM" id="SSF51905">
    <property type="entry name" value="FAD/NAD(P)-binding domain"/>
    <property type="match status" value="1"/>
</dbReference>
<dbReference type="Proteomes" id="UP000608955">
    <property type="component" value="Unassembled WGS sequence"/>
</dbReference>
<dbReference type="PANTHER" id="PTHR43539">
    <property type="entry name" value="FLAVIN-BINDING MONOOXYGENASE-LIKE PROTEIN (AFU_ORTHOLOGUE AFUA_4G09220)"/>
    <property type="match status" value="1"/>
</dbReference>
<dbReference type="GO" id="GO:0004497">
    <property type="term" value="F:monooxygenase activity"/>
    <property type="evidence" value="ECO:0007669"/>
    <property type="project" value="TreeGrafter"/>
</dbReference>
<dbReference type="InterPro" id="IPR036188">
    <property type="entry name" value="FAD/NAD-bd_sf"/>
</dbReference>
<proteinExistence type="predicted"/>
<keyword evidence="4" id="KW-1185">Reference proteome</keyword>
<dbReference type="EMBL" id="BMVF01000004">
    <property type="protein sequence ID" value="GHD87199.1"/>
    <property type="molecule type" value="Genomic_DNA"/>
</dbReference>
<dbReference type="Pfam" id="PF07992">
    <property type="entry name" value="Pyr_redox_2"/>
    <property type="match status" value="1"/>
</dbReference>
<gene>
    <name evidence="3" type="ORF">GCM10010508_18380</name>
</gene>
<evidence type="ECO:0000259" key="2">
    <source>
        <dbReference type="Pfam" id="PF07992"/>
    </source>
</evidence>
<evidence type="ECO:0000256" key="1">
    <source>
        <dbReference type="ARBA" id="ARBA00023002"/>
    </source>
</evidence>
<evidence type="ECO:0000313" key="4">
    <source>
        <dbReference type="Proteomes" id="UP000608955"/>
    </source>
</evidence>
<dbReference type="Gene3D" id="3.50.50.60">
    <property type="entry name" value="FAD/NAD(P)-binding domain"/>
    <property type="match status" value="1"/>
</dbReference>
<reference evidence="3" key="1">
    <citation type="journal article" date="2014" name="Int. J. Syst. Evol. Microbiol.">
        <title>Complete genome sequence of Corynebacterium casei LMG S-19264T (=DSM 44701T), isolated from a smear-ripened cheese.</title>
        <authorList>
            <consortium name="US DOE Joint Genome Institute (JGI-PGF)"/>
            <person name="Walter F."/>
            <person name="Albersmeier A."/>
            <person name="Kalinowski J."/>
            <person name="Ruckert C."/>
        </authorList>
    </citation>
    <scope>NUCLEOTIDE SEQUENCE</scope>
    <source>
        <strain evidence="3">JCM 4654</strain>
    </source>
</reference>
<dbReference type="AlphaFoldDB" id="A0A918Y0U6"/>
<dbReference type="InterPro" id="IPR050982">
    <property type="entry name" value="Auxin_biosynth/cation_transpt"/>
</dbReference>